<keyword evidence="3" id="KW-1185">Reference proteome</keyword>
<sequence>MSRTATLRAMASTPVTAGDVTKSARLLLGLIGVIMLALLSWQVVALGYRLETGSFGGGSPDAQASQDVTGAFVRYDYTAERSYELYFAVRNPDRLPVRIDGIDEDRLPGLRLERLTMMREGPGCCAAERATPFRPVRLDAGEEIYLFATLRMDGSPASATACASQVWSSVPVRFSVLGTTRHQEVPLLATLVIRSAPGTACTV</sequence>
<feature type="transmembrane region" description="Helical" evidence="1">
    <location>
        <begin position="27"/>
        <end position="48"/>
    </location>
</feature>
<keyword evidence="1" id="KW-0812">Transmembrane</keyword>
<gene>
    <name evidence="2" type="ORF">Cba03nite_03360</name>
</gene>
<evidence type="ECO:0000313" key="3">
    <source>
        <dbReference type="Proteomes" id="UP000601223"/>
    </source>
</evidence>
<organism evidence="2 3">
    <name type="scientific">Catellatospora bangladeshensis</name>
    <dbReference type="NCBI Taxonomy" id="310355"/>
    <lineage>
        <taxon>Bacteria</taxon>
        <taxon>Bacillati</taxon>
        <taxon>Actinomycetota</taxon>
        <taxon>Actinomycetes</taxon>
        <taxon>Micromonosporales</taxon>
        <taxon>Micromonosporaceae</taxon>
        <taxon>Catellatospora</taxon>
    </lineage>
</organism>
<keyword evidence="1" id="KW-0472">Membrane</keyword>
<accession>A0A8J3NF24</accession>
<protein>
    <submittedName>
        <fullName evidence="2">Uncharacterized protein</fullName>
    </submittedName>
</protein>
<comment type="caution">
    <text evidence="2">The sequence shown here is derived from an EMBL/GenBank/DDBJ whole genome shotgun (WGS) entry which is preliminary data.</text>
</comment>
<dbReference type="EMBL" id="BONF01000003">
    <property type="protein sequence ID" value="GIF78987.1"/>
    <property type="molecule type" value="Genomic_DNA"/>
</dbReference>
<evidence type="ECO:0000256" key="1">
    <source>
        <dbReference type="SAM" id="Phobius"/>
    </source>
</evidence>
<name>A0A8J3NF24_9ACTN</name>
<dbReference type="AlphaFoldDB" id="A0A8J3NF24"/>
<evidence type="ECO:0000313" key="2">
    <source>
        <dbReference type="EMBL" id="GIF78987.1"/>
    </source>
</evidence>
<reference evidence="2 3" key="1">
    <citation type="submission" date="2021-01" db="EMBL/GenBank/DDBJ databases">
        <title>Whole genome shotgun sequence of Catellatospora bangladeshensis NBRC 107357.</title>
        <authorList>
            <person name="Komaki H."/>
            <person name="Tamura T."/>
        </authorList>
    </citation>
    <scope>NUCLEOTIDE SEQUENCE [LARGE SCALE GENOMIC DNA]</scope>
    <source>
        <strain evidence="2 3">NBRC 107357</strain>
    </source>
</reference>
<proteinExistence type="predicted"/>
<keyword evidence="1" id="KW-1133">Transmembrane helix</keyword>
<dbReference type="Proteomes" id="UP000601223">
    <property type="component" value="Unassembled WGS sequence"/>
</dbReference>